<evidence type="ECO:0000256" key="1">
    <source>
        <dbReference type="ARBA" id="ARBA00022517"/>
    </source>
</evidence>
<dbReference type="RefSeq" id="WP_199467521.1">
    <property type="nucleotide sequence ID" value="NZ_JAEMNX010000005.1"/>
</dbReference>
<dbReference type="AlphaFoldDB" id="A0A934JU35"/>
<dbReference type="NCBIfam" id="TIGR00157">
    <property type="entry name" value="ribosome small subunit-dependent GTPase A"/>
    <property type="match status" value="1"/>
</dbReference>
<reference evidence="4" key="1">
    <citation type="submission" date="2020-12" db="EMBL/GenBank/DDBJ databases">
        <title>Marinomonas arctica sp. nov., a psychrotolerant bacterium isolated from the Arctic.</title>
        <authorList>
            <person name="Zhang Y."/>
        </authorList>
    </citation>
    <scope>NUCLEOTIDE SEQUENCE</scope>
    <source>
        <strain evidence="4">C1424</strain>
    </source>
</reference>
<evidence type="ECO:0000259" key="3">
    <source>
        <dbReference type="Pfam" id="PF03193"/>
    </source>
</evidence>
<dbReference type="Gene3D" id="1.10.40.50">
    <property type="entry name" value="Probable gtpase engc, domain 3"/>
    <property type="match status" value="1"/>
</dbReference>
<dbReference type="Gene3D" id="3.40.50.300">
    <property type="entry name" value="P-loop containing nucleotide triphosphate hydrolases"/>
    <property type="match status" value="1"/>
</dbReference>
<keyword evidence="1" id="KW-0690">Ribosome biogenesis</keyword>
<name>A0A934JU35_9GAMM</name>
<feature type="domain" description="EngC GTPase" evidence="3">
    <location>
        <begin position="82"/>
        <end position="232"/>
    </location>
</feature>
<dbReference type="EMBL" id="JAEMNX010000005">
    <property type="protein sequence ID" value="MBJ7537380.1"/>
    <property type="molecule type" value="Genomic_DNA"/>
</dbReference>
<keyword evidence="5" id="KW-1185">Reference proteome</keyword>
<dbReference type="GO" id="GO:0003924">
    <property type="term" value="F:GTPase activity"/>
    <property type="evidence" value="ECO:0007669"/>
    <property type="project" value="InterPro"/>
</dbReference>
<dbReference type="SUPFAM" id="SSF52540">
    <property type="entry name" value="P-loop containing nucleoside triphosphate hydrolases"/>
    <property type="match status" value="1"/>
</dbReference>
<protein>
    <submittedName>
        <fullName evidence="4">Ribosome small subunit-dependent GTPase A</fullName>
    </submittedName>
</protein>
<dbReference type="PANTHER" id="PTHR32120:SF10">
    <property type="entry name" value="SMALL RIBOSOMAL SUBUNIT BIOGENESIS GTPASE RSGA"/>
    <property type="match status" value="1"/>
</dbReference>
<sequence>MDFTFSLLELGWQPYFQQQLSLDDLEFNRIARICSHQESTYELIGEMGLFQLNIDSNMPAMTVGDWVVTDTDHNFLRLLDRRSEFDNIAANIDTVFLLCALNESFNLALIKRYLELTHQAQANAVVVLTKADTSKDADEKRAQVERLDPLLMVEAVNALDVDSLTCLAPWLKSGETVALLGAVGAGKSALINTLMKTTDKQQKRTIGTSNSLQPMPSGALLLDTQGLRELQLTEFDNNIIGSFADILALAEQCRFSDCQHHGEPGCAITAAVADKRLTKQRVAEFLKLHHEDNDDNLKAKIKSQEKLNRTAKTDIRARKHSSEE</sequence>
<dbReference type="InterPro" id="IPR010914">
    <property type="entry name" value="RsgA_GTPase_dom"/>
</dbReference>
<organism evidence="4 5">
    <name type="scientific">Marinomonas transparens</name>
    <dbReference type="NCBI Taxonomy" id="2795388"/>
    <lineage>
        <taxon>Bacteria</taxon>
        <taxon>Pseudomonadati</taxon>
        <taxon>Pseudomonadota</taxon>
        <taxon>Gammaproteobacteria</taxon>
        <taxon>Oceanospirillales</taxon>
        <taxon>Oceanospirillaceae</taxon>
        <taxon>Marinomonas</taxon>
    </lineage>
</organism>
<dbReference type="Proteomes" id="UP000628710">
    <property type="component" value="Unassembled WGS sequence"/>
</dbReference>
<evidence type="ECO:0000313" key="4">
    <source>
        <dbReference type="EMBL" id="MBJ7537380.1"/>
    </source>
</evidence>
<dbReference type="InterPro" id="IPR004881">
    <property type="entry name" value="Ribosome_biogen_GTPase_RsgA"/>
</dbReference>
<comment type="caution">
    <text evidence="4">The sequence shown here is derived from an EMBL/GenBank/DDBJ whole genome shotgun (WGS) entry which is preliminary data.</text>
</comment>
<gene>
    <name evidence="4" type="primary">rsgA</name>
    <name evidence="4" type="ORF">I8J31_06755</name>
</gene>
<evidence type="ECO:0000256" key="2">
    <source>
        <dbReference type="SAM" id="MobiDB-lite"/>
    </source>
</evidence>
<dbReference type="Pfam" id="PF03193">
    <property type="entry name" value="RsgA_GTPase"/>
    <property type="match status" value="1"/>
</dbReference>
<evidence type="ECO:0000313" key="5">
    <source>
        <dbReference type="Proteomes" id="UP000628710"/>
    </source>
</evidence>
<feature type="region of interest" description="Disordered" evidence="2">
    <location>
        <begin position="297"/>
        <end position="324"/>
    </location>
</feature>
<dbReference type="GO" id="GO:0005525">
    <property type="term" value="F:GTP binding"/>
    <property type="evidence" value="ECO:0007669"/>
    <property type="project" value="InterPro"/>
</dbReference>
<dbReference type="InterPro" id="IPR027417">
    <property type="entry name" value="P-loop_NTPase"/>
</dbReference>
<proteinExistence type="predicted"/>
<dbReference type="PANTHER" id="PTHR32120">
    <property type="entry name" value="SMALL RIBOSOMAL SUBUNIT BIOGENESIS GTPASE RSGA"/>
    <property type="match status" value="1"/>
</dbReference>
<accession>A0A934JU35</accession>
<dbReference type="GO" id="GO:0042254">
    <property type="term" value="P:ribosome biogenesis"/>
    <property type="evidence" value="ECO:0007669"/>
    <property type="project" value="UniProtKB-KW"/>
</dbReference>